<evidence type="ECO:0000259" key="2">
    <source>
        <dbReference type="Pfam" id="PF07331"/>
    </source>
</evidence>
<dbReference type="STRING" id="443156.SAMN04489867_2696"/>
<name>A0A1H0TAL4_9MICO</name>
<protein>
    <submittedName>
        <fullName evidence="3">Putative tricarboxylic transport membrane protein</fullName>
    </submittedName>
</protein>
<accession>A0A1H0TAL4</accession>
<sequence length="169" mass="17782">MSTPTATATRKEGRSEYGVALLLLVLGAWAVIDGLSLTDTSSRGPVSAKTMPVAVGLLLVAMAVLLVVDLLRGGRGEAEGGEDVDLSHGSDWRTIGLLVASFVANALLIERVGWPISGAILFFGTTYALGARHYVRMAVIAIVLSVGSWYLFYLGLDIKLPVGLLKGIL</sequence>
<dbReference type="InterPro" id="IPR009936">
    <property type="entry name" value="DUF1468"/>
</dbReference>
<evidence type="ECO:0000256" key="1">
    <source>
        <dbReference type="SAM" id="Phobius"/>
    </source>
</evidence>
<feature type="domain" description="DUF1468" evidence="2">
    <location>
        <begin position="19"/>
        <end position="161"/>
    </location>
</feature>
<dbReference type="EMBL" id="LT629711">
    <property type="protein sequence ID" value="SDP50648.1"/>
    <property type="molecule type" value="Genomic_DNA"/>
</dbReference>
<dbReference type="RefSeq" id="WP_091786408.1">
    <property type="nucleotide sequence ID" value="NZ_LT629711.1"/>
</dbReference>
<dbReference type="OrthoDB" id="5119225at2"/>
<feature type="transmembrane region" description="Helical" evidence="1">
    <location>
        <begin position="137"/>
        <end position="156"/>
    </location>
</feature>
<dbReference type="Pfam" id="PF07331">
    <property type="entry name" value="TctB"/>
    <property type="match status" value="1"/>
</dbReference>
<keyword evidence="1" id="KW-1133">Transmembrane helix</keyword>
<evidence type="ECO:0000313" key="4">
    <source>
        <dbReference type="Proteomes" id="UP000199077"/>
    </source>
</evidence>
<evidence type="ECO:0000313" key="3">
    <source>
        <dbReference type="EMBL" id="SDP50648.1"/>
    </source>
</evidence>
<proteinExistence type="predicted"/>
<keyword evidence="1" id="KW-0472">Membrane</keyword>
<keyword evidence="1" id="KW-0812">Transmembrane</keyword>
<feature type="transmembrane region" description="Helical" evidence="1">
    <location>
        <begin position="50"/>
        <end position="71"/>
    </location>
</feature>
<dbReference type="Proteomes" id="UP000199077">
    <property type="component" value="Chromosome I"/>
</dbReference>
<organism evidence="3 4">
    <name type="scientific">Pedococcus dokdonensis</name>
    <dbReference type="NCBI Taxonomy" id="443156"/>
    <lineage>
        <taxon>Bacteria</taxon>
        <taxon>Bacillati</taxon>
        <taxon>Actinomycetota</taxon>
        <taxon>Actinomycetes</taxon>
        <taxon>Micrococcales</taxon>
        <taxon>Intrasporangiaceae</taxon>
        <taxon>Pedococcus</taxon>
    </lineage>
</organism>
<gene>
    <name evidence="3" type="ORF">SAMN04489867_2696</name>
</gene>
<dbReference type="AlphaFoldDB" id="A0A1H0TAL4"/>
<reference evidence="4" key="1">
    <citation type="submission" date="2016-10" db="EMBL/GenBank/DDBJ databases">
        <authorList>
            <person name="Varghese N."/>
            <person name="Submissions S."/>
        </authorList>
    </citation>
    <scope>NUCLEOTIDE SEQUENCE [LARGE SCALE GENOMIC DNA]</scope>
    <source>
        <strain evidence="4">DSM 22329</strain>
    </source>
</reference>
<keyword evidence="4" id="KW-1185">Reference proteome</keyword>
<feature type="transmembrane region" description="Helical" evidence="1">
    <location>
        <begin position="92"/>
        <end position="108"/>
    </location>
</feature>
<feature type="transmembrane region" description="Helical" evidence="1">
    <location>
        <begin position="17"/>
        <end position="38"/>
    </location>
</feature>